<feature type="domain" description="DUF7668" evidence="1">
    <location>
        <begin position="34"/>
        <end position="130"/>
    </location>
</feature>
<sequence>MPHLSVAATDEELLQLADSWAALLEGEDYLAAFNYTAHDPHMRWSPDLIRQVIKSYDECKPGQRVTLHGRATDIQQRKEVSRWPEPRHGSIGEIWYDLNIDGCVSDLTATFDILTDANGLTIQFNDIHVM</sequence>
<dbReference type="EMBL" id="JBIGIA010000018">
    <property type="protein sequence ID" value="MFG6459139.1"/>
    <property type="molecule type" value="Genomic_DNA"/>
</dbReference>
<dbReference type="RefSeq" id="WP_394490823.1">
    <property type="nucleotide sequence ID" value="NZ_JBIGIA010000018.1"/>
</dbReference>
<evidence type="ECO:0000313" key="2">
    <source>
        <dbReference type="EMBL" id="MFG6459139.1"/>
    </source>
</evidence>
<dbReference type="Pfam" id="PF24705">
    <property type="entry name" value="DUF7668"/>
    <property type="match status" value="1"/>
</dbReference>
<name>A0ABW7GB02_9BURK</name>
<protein>
    <recommendedName>
        <fullName evidence="1">DUF7668 domain-containing protein</fullName>
    </recommendedName>
</protein>
<evidence type="ECO:0000313" key="3">
    <source>
        <dbReference type="Proteomes" id="UP001606305"/>
    </source>
</evidence>
<organism evidence="2 3">
    <name type="scientific">Pelomonas nitida</name>
    <dbReference type="NCBI Taxonomy" id="3299027"/>
    <lineage>
        <taxon>Bacteria</taxon>
        <taxon>Pseudomonadati</taxon>
        <taxon>Pseudomonadota</taxon>
        <taxon>Betaproteobacteria</taxon>
        <taxon>Burkholderiales</taxon>
        <taxon>Sphaerotilaceae</taxon>
        <taxon>Roseateles</taxon>
    </lineage>
</organism>
<proteinExistence type="predicted"/>
<reference evidence="2 3" key="1">
    <citation type="submission" date="2024-09" db="EMBL/GenBank/DDBJ databases">
        <title>Novel species of the genus Pelomonas and Roseateles isolated from streams.</title>
        <authorList>
            <person name="Lu H."/>
        </authorList>
    </citation>
    <scope>NUCLEOTIDE SEQUENCE [LARGE SCALE GENOMIC DNA]</scope>
    <source>
        <strain evidence="2 3">BYS96W</strain>
    </source>
</reference>
<keyword evidence="3" id="KW-1185">Reference proteome</keyword>
<comment type="caution">
    <text evidence="2">The sequence shown here is derived from an EMBL/GenBank/DDBJ whole genome shotgun (WGS) entry which is preliminary data.</text>
</comment>
<dbReference type="Proteomes" id="UP001606305">
    <property type="component" value="Unassembled WGS sequence"/>
</dbReference>
<dbReference type="InterPro" id="IPR056085">
    <property type="entry name" value="DUF7668"/>
</dbReference>
<gene>
    <name evidence="2" type="ORF">ACG00X_20080</name>
</gene>
<accession>A0ABW7GB02</accession>
<evidence type="ECO:0000259" key="1">
    <source>
        <dbReference type="Pfam" id="PF24705"/>
    </source>
</evidence>